<dbReference type="SUPFAM" id="SSF52172">
    <property type="entry name" value="CheY-like"/>
    <property type="match status" value="1"/>
</dbReference>
<dbReference type="PRINTS" id="PR01590">
    <property type="entry name" value="HTHFIS"/>
</dbReference>
<dbReference type="GO" id="GO:0000160">
    <property type="term" value="P:phosphorelay signal transduction system"/>
    <property type="evidence" value="ECO:0007669"/>
    <property type="project" value="InterPro"/>
</dbReference>
<dbReference type="FunFam" id="3.40.50.300:FF:000006">
    <property type="entry name" value="DNA-binding transcriptional regulator NtrC"/>
    <property type="match status" value="1"/>
</dbReference>
<dbReference type="InterPro" id="IPR002197">
    <property type="entry name" value="HTH_Fis"/>
</dbReference>
<reference evidence="9 10" key="1">
    <citation type="submission" date="2018-10" db="EMBL/GenBank/DDBJ databases">
        <title>Genomic Encyclopedia of Type Strains, Phase IV (KMG-IV): sequencing the most valuable type-strain genomes for metagenomic binning, comparative biology and taxonomic classification.</title>
        <authorList>
            <person name="Goeker M."/>
        </authorList>
    </citation>
    <scope>NUCLEOTIDE SEQUENCE [LARGE SCALE GENOMIC DNA]</scope>
    <source>
        <strain evidence="9 10">DSM 25080</strain>
    </source>
</reference>
<dbReference type="InterPro" id="IPR001789">
    <property type="entry name" value="Sig_transdc_resp-reg_receiver"/>
</dbReference>
<dbReference type="PROSITE" id="PS00675">
    <property type="entry name" value="SIGMA54_INTERACT_1"/>
    <property type="match status" value="1"/>
</dbReference>
<dbReference type="InterPro" id="IPR027417">
    <property type="entry name" value="P-loop_NTPase"/>
</dbReference>
<dbReference type="Pfam" id="PF25601">
    <property type="entry name" value="AAA_lid_14"/>
    <property type="match status" value="1"/>
</dbReference>
<organism evidence="9 10">
    <name type="scientific">Umboniibacter marinipuniceus</name>
    <dbReference type="NCBI Taxonomy" id="569599"/>
    <lineage>
        <taxon>Bacteria</taxon>
        <taxon>Pseudomonadati</taxon>
        <taxon>Pseudomonadota</taxon>
        <taxon>Gammaproteobacteria</taxon>
        <taxon>Cellvibrionales</taxon>
        <taxon>Cellvibrionaceae</taxon>
        <taxon>Umboniibacter</taxon>
    </lineage>
</organism>
<sequence length="447" mass="48955">MKDARILIVDDEADIRELLEIALLRMGANTSTARSVSDAYAKLNENEFDLVLTDMKMPGGDGLDIIRHVQTLKNQPPVAMLTAYGNTELAVEALKAGAFDFVSKPIALDKLRSLVEGAVNISKTNLAPKASLIVGESIPVQKLRKQIAKLCNSMAPVYISGESGSGKELVARALHSEGSRAAQPFVPVNCGAIPAELMESEFFGHKKGSFTGAHSDKAGLFLSANGGTLFLDEVADLPLAMQVKLLRAIQERGVRAVGGEVEQAVDVRILCATHKNLVDEVEAGRFRQDLYYRLNVIELPVPPLRERTSDLPMLTNHFLARFAARAECSQPALSESARQTLSHYAFPGNIRELENILERAFTLCEDDKIEAADLGLSANTTQMLDSVDDVDNIDEFLAVMERQVLIRALEKTQGNRTEAAKNLGISFRSIRYRLDRLNINVDEIDAP</sequence>
<dbReference type="SUPFAM" id="SSF46689">
    <property type="entry name" value="Homeodomain-like"/>
    <property type="match status" value="1"/>
</dbReference>
<evidence type="ECO:0000256" key="6">
    <source>
        <dbReference type="PROSITE-ProRule" id="PRU00169"/>
    </source>
</evidence>
<keyword evidence="2" id="KW-0067">ATP-binding</keyword>
<dbReference type="PANTHER" id="PTHR32071">
    <property type="entry name" value="TRANSCRIPTIONAL REGULATORY PROTEIN"/>
    <property type="match status" value="1"/>
</dbReference>
<keyword evidence="10" id="KW-1185">Reference proteome</keyword>
<accession>A0A3M0A0V2</accession>
<dbReference type="CDD" id="cd00009">
    <property type="entry name" value="AAA"/>
    <property type="match status" value="1"/>
</dbReference>
<dbReference type="InterPro" id="IPR025944">
    <property type="entry name" value="Sigma_54_int_dom_CS"/>
</dbReference>
<feature type="modified residue" description="4-aspartylphosphate" evidence="6">
    <location>
        <position position="54"/>
    </location>
</feature>
<dbReference type="AlphaFoldDB" id="A0A3M0A0V2"/>
<dbReference type="InterPro" id="IPR025662">
    <property type="entry name" value="Sigma_54_int_dom_ATP-bd_1"/>
</dbReference>
<dbReference type="Gene3D" id="1.10.10.60">
    <property type="entry name" value="Homeodomain-like"/>
    <property type="match status" value="1"/>
</dbReference>
<dbReference type="GO" id="GO:0005524">
    <property type="term" value="F:ATP binding"/>
    <property type="evidence" value="ECO:0007669"/>
    <property type="project" value="UniProtKB-KW"/>
</dbReference>
<dbReference type="Pfam" id="PF02954">
    <property type="entry name" value="HTH_8"/>
    <property type="match status" value="1"/>
</dbReference>
<evidence type="ECO:0000313" key="9">
    <source>
        <dbReference type="EMBL" id="RMA78390.1"/>
    </source>
</evidence>
<evidence type="ECO:0000259" key="7">
    <source>
        <dbReference type="PROSITE" id="PS50045"/>
    </source>
</evidence>
<dbReference type="Pfam" id="PF00072">
    <property type="entry name" value="Response_reg"/>
    <property type="match status" value="1"/>
</dbReference>
<dbReference type="PROSITE" id="PS50045">
    <property type="entry name" value="SIGMA54_INTERACT_4"/>
    <property type="match status" value="1"/>
</dbReference>
<dbReference type="GO" id="GO:0006355">
    <property type="term" value="P:regulation of DNA-templated transcription"/>
    <property type="evidence" value="ECO:0007669"/>
    <property type="project" value="InterPro"/>
</dbReference>
<dbReference type="SMART" id="SM00448">
    <property type="entry name" value="REC"/>
    <property type="match status" value="1"/>
</dbReference>
<keyword evidence="3" id="KW-0805">Transcription regulation</keyword>
<dbReference type="InterPro" id="IPR009057">
    <property type="entry name" value="Homeodomain-like_sf"/>
</dbReference>
<dbReference type="InterPro" id="IPR002078">
    <property type="entry name" value="Sigma_54_int"/>
</dbReference>
<evidence type="ECO:0000313" key="10">
    <source>
        <dbReference type="Proteomes" id="UP000267187"/>
    </source>
</evidence>
<dbReference type="Gene3D" id="3.40.50.300">
    <property type="entry name" value="P-loop containing nucleotide triphosphate hydrolases"/>
    <property type="match status" value="1"/>
</dbReference>
<gene>
    <name evidence="9" type="ORF">DFR27_2321</name>
</gene>
<dbReference type="PROSITE" id="PS00688">
    <property type="entry name" value="SIGMA54_INTERACT_3"/>
    <property type="match status" value="1"/>
</dbReference>
<evidence type="ECO:0000256" key="4">
    <source>
        <dbReference type="ARBA" id="ARBA00023125"/>
    </source>
</evidence>
<dbReference type="InterPro" id="IPR003593">
    <property type="entry name" value="AAA+_ATPase"/>
</dbReference>
<name>A0A3M0A0V2_9GAMM</name>
<evidence type="ECO:0000256" key="2">
    <source>
        <dbReference type="ARBA" id="ARBA00022840"/>
    </source>
</evidence>
<feature type="domain" description="Sigma-54 factor interaction" evidence="7">
    <location>
        <begin position="133"/>
        <end position="362"/>
    </location>
</feature>
<evidence type="ECO:0000256" key="5">
    <source>
        <dbReference type="ARBA" id="ARBA00023163"/>
    </source>
</evidence>
<dbReference type="PROSITE" id="PS00676">
    <property type="entry name" value="SIGMA54_INTERACT_2"/>
    <property type="match status" value="1"/>
</dbReference>
<dbReference type="Gene3D" id="3.40.50.2300">
    <property type="match status" value="1"/>
</dbReference>
<dbReference type="InterPro" id="IPR058031">
    <property type="entry name" value="AAA_lid_NorR"/>
</dbReference>
<keyword evidence="4" id="KW-0238">DNA-binding</keyword>
<dbReference type="EMBL" id="REFJ01000006">
    <property type="protein sequence ID" value="RMA78390.1"/>
    <property type="molecule type" value="Genomic_DNA"/>
</dbReference>
<dbReference type="SUPFAM" id="SSF52540">
    <property type="entry name" value="P-loop containing nucleoside triphosphate hydrolases"/>
    <property type="match status" value="1"/>
</dbReference>
<evidence type="ECO:0000256" key="3">
    <source>
        <dbReference type="ARBA" id="ARBA00023015"/>
    </source>
</evidence>
<dbReference type="Gene3D" id="1.10.8.60">
    <property type="match status" value="1"/>
</dbReference>
<dbReference type="InterPro" id="IPR025943">
    <property type="entry name" value="Sigma_54_int_dom_ATP-bd_2"/>
</dbReference>
<evidence type="ECO:0000256" key="1">
    <source>
        <dbReference type="ARBA" id="ARBA00022741"/>
    </source>
</evidence>
<dbReference type="SMART" id="SM00382">
    <property type="entry name" value="AAA"/>
    <property type="match status" value="1"/>
</dbReference>
<dbReference type="OrthoDB" id="9804019at2"/>
<keyword evidence="1" id="KW-0547">Nucleotide-binding</keyword>
<dbReference type="PANTHER" id="PTHR32071:SF100">
    <property type="entry name" value="RESPONSE REGULATOR PROTEIN PILR"/>
    <property type="match status" value="1"/>
</dbReference>
<comment type="caution">
    <text evidence="9">The sequence shown here is derived from an EMBL/GenBank/DDBJ whole genome shotgun (WGS) entry which is preliminary data.</text>
</comment>
<feature type="domain" description="Response regulatory" evidence="8">
    <location>
        <begin position="5"/>
        <end position="119"/>
    </location>
</feature>
<protein>
    <submittedName>
        <fullName evidence="9">Two-component response regulator PilR</fullName>
    </submittedName>
</protein>
<dbReference type="GO" id="GO:0043565">
    <property type="term" value="F:sequence-specific DNA binding"/>
    <property type="evidence" value="ECO:0007669"/>
    <property type="project" value="InterPro"/>
</dbReference>
<keyword evidence="5" id="KW-0804">Transcription</keyword>
<dbReference type="RefSeq" id="WP_121877631.1">
    <property type="nucleotide sequence ID" value="NZ_REFJ01000006.1"/>
</dbReference>
<dbReference type="InterPro" id="IPR011006">
    <property type="entry name" value="CheY-like_superfamily"/>
</dbReference>
<evidence type="ECO:0000259" key="8">
    <source>
        <dbReference type="PROSITE" id="PS50110"/>
    </source>
</evidence>
<keyword evidence="6" id="KW-0597">Phosphoprotein</keyword>
<dbReference type="Proteomes" id="UP000267187">
    <property type="component" value="Unassembled WGS sequence"/>
</dbReference>
<dbReference type="Pfam" id="PF00158">
    <property type="entry name" value="Sigma54_activat"/>
    <property type="match status" value="1"/>
</dbReference>
<dbReference type="PROSITE" id="PS50110">
    <property type="entry name" value="RESPONSE_REGULATORY"/>
    <property type="match status" value="1"/>
</dbReference>
<proteinExistence type="predicted"/>